<feature type="DNA-binding region" description="H-T-H motif" evidence="4">
    <location>
        <begin position="41"/>
        <end position="60"/>
    </location>
</feature>
<evidence type="ECO:0000313" key="7">
    <source>
        <dbReference type="EMBL" id="SDD09270.1"/>
    </source>
</evidence>
<dbReference type="InterPro" id="IPR015292">
    <property type="entry name" value="Tscrpt_reg_YbiH_C"/>
</dbReference>
<dbReference type="OrthoDB" id="9789566at2"/>
<evidence type="ECO:0000256" key="4">
    <source>
        <dbReference type="PROSITE-ProRule" id="PRU00335"/>
    </source>
</evidence>
<evidence type="ECO:0000259" key="6">
    <source>
        <dbReference type="PROSITE" id="PS50977"/>
    </source>
</evidence>
<dbReference type="STRING" id="187868.SAMN05192589_104269"/>
<dbReference type="InterPro" id="IPR001647">
    <property type="entry name" value="HTH_TetR"/>
</dbReference>
<evidence type="ECO:0000256" key="1">
    <source>
        <dbReference type="ARBA" id="ARBA00023015"/>
    </source>
</evidence>
<dbReference type="Gene3D" id="1.10.357.10">
    <property type="entry name" value="Tetracycline Repressor, domain 2"/>
    <property type="match status" value="1"/>
</dbReference>
<feature type="compositionally biased region" description="Low complexity" evidence="5">
    <location>
        <begin position="223"/>
        <end position="243"/>
    </location>
</feature>
<dbReference type="Proteomes" id="UP000198781">
    <property type="component" value="Unassembled WGS sequence"/>
</dbReference>
<reference evidence="7 8" key="1">
    <citation type="submission" date="2016-10" db="EMBL/GenBank/DDBJ databases">
        <authorList>
            <person name="de Groot N.N."/>
        </authorList>
    </citation>
    <scope>NUCLEOTIDE SEQUENCE [LARGE SCALE GENOMIC DNA]</scope>
    <source>
        <strain evidence="7 8">DSM 16619</strain>
    </source>
</reference>
<protein>
    <submittedName>
        <fullName evidence="7">Transcriptional regulator, TetR family</fullName>
    </submittedName>
</protein>
<dbReference type="SUPFAM" id="SSF48498">
    <property type="entry name" value="Tetracyclin repressor-like, C-terminal domain"/>
    <property type="match status" value="1"/>
</dbReference>
<evidence type="ECO:0000256" key="5">
    <source>
        <dbReference type="SAM" id="MobiDB-lite"/>
    </source>
</evidence>
<dbReference type="AlphaFoldDB" id="A0A1G6RX62"/>
<name>A0A1G6RX62_9BURK</name>
<dbReference type="PRINTS" id="PR00455">
    <property type="entry name" value="HTHTETR"/>
</dbReference>
<dbReference type="PANTHER" id="PTHR30055">
    <property type="entry name" value="HTH-TYPE TRANSCRIPTIONAL REGULATOR RUTR"/>
    <property type="match status" value="1"/>
</dbReference>
<dbReference type="GO" id="GO:0003700">
    <property type="term" value="F:DNA-binding transcription factor activity"/>
    <property type="evidence" value="ECO:0007669"/>
    <property type="project" value="TreeGrafter"/>
</dbReference>
<feature type="domain" description="HTH tetR-type" evidence="6">
    <location>
        <begin position="18"/>
        <end position="78"/>
    </location>
</feature>
<dbReference type="Pfam" id="PF09209">
    <property type="entry name" value="CecR_C"/>
    <property type="match status" value="1"/>
</dbReference>
<dbReference type="Pfam" id="PF00440">
    <property type="entry name" value="TetR_N"/>
    <property type="match status" value="1"/>
</dbReference>
<organism evidence="7 8">
    <name type="scientific">Paracidovorax valerianellae</name>
    <dbReference type="NCBI Taxonomy" id="187868"/>
    <lineage>
        <taxon>Bacteria</taxon>
        <taxon>Pseudomonadati</taxon>
        <taxon>Pseudomonadota</taxon>
        <taxon>Betaproteobacteria</taxon>
        <taxon>Burkholderiales</taxon>
        <taxon>Comamonadaceae</taxon>
        <taxon>Paracidovorax</taxon>
    </lineage>
</organism>
<dbReference type="Gene3D" id="1.10.10.60">
    <property type="entry name" value="Homeodomain-like"/>
    <property type="match status" value="1"/>
</dbReference>
<dbReference type="InterPro" id="IPR036271">
    <property type="entry name" value="Tet_transcr_reg_TetR-rel_C_sf"/>
</dbReference>
<dbReference type="PROSITE" id="PS50977">
    <property type="entry name" value="HTH_TETR_2"/>
    <property type="match status" value="1"/>
</dbReference>
<keyword evidence="2 4" id="KW-0238">DNA-binding</keyword>
<keyword evidence="8" id="KW-1185">Reference proteome</keyword>
<dbReference type="SUPFAM" id="SSF46689">
    <property type="entry name" value="Homeodomain-like"/>
    <property type="match status" value="1"/>
</dbReference>
<dbReference type="InterPro" id="IPR009057">
    <property type="entry name" value="Homeodomain-like_sf"/>
</dbReference>
<sequence>MSPQSPPDAPAETPAGPPTARLRLLHAALRLFAERGYAKTSIRAIAQAAQANVAAVSYYYGDKAALYSALFSEPFGDMPTLVADFTRDGLDLREAFQRYFSGVLSPLQHGEMARQYMRLHIREMLDPTEQWEKELDQDVRQPHDAMVRLLCRHLGAAGPDDGLHRLALAITGLAFQIWSQQEVVAVMEPQLLDTAEAVDAWTARLTEYALAMVEAERALRAAAGAATTTTKTTVTADAPATPARRAEPRRR</sequence>
<dbReference type="RefSeq" id="WP_092742609.1">
    <property type="nucleotide sequence ID" value="NZ_FMZC01000004.1"/>
</dbReference>
<dbReference type="GO" id="GO:0000976">
    <property type="term" value="F:transcription cis-regulatory region binding"/>
    <property type="evidence" value="ECO:0007669"/>
    <property type="project" value="TreeGrafter"/>
</dbReference>
<evidence type="ECO:0000313" key="8">
    <source>
        <dbReference type="Proteomes" id="UP000198781"/>
    </source>
</evidence>
<keyword evidence="1" id="KW-0805">Transcription regulation</keyword>
<gene>
    <name evidence="7" type="ORF">SAMN05192589_104269</name>
</gene>
<dbReference type="EMBL" id="FMZC01000004">
    <property type="protein sequence ID" value="SDD09270.1"/>
    <property type="molecule type" value="Genomic_DNA"/>
</dbReference>
<evidence type="ECO:0000256" key="3">
    <source>
        <dbReference type="ARBA" id="ARBA00023163"/>
    </source>
</evidence>
<accession>A0A1G6RX62</accession>
<proteinExistence type="predicted"/>
<dbReference type="PANTHER" id="PTHR30055:SF234">
    <property type="entry name" value="HTH-TYPE TRANSCRIPTIONAL REGULATOR BETI"/>
    <property type="match status" value="1"/>
</dbReference>
<dbReference type="InterPro" id="IPR050109">
    <property type="entry name" value="HTH-type_TetR-like_transc_reg"/>
</dbReference>
<keyword evidence="3" id="KW-0804">Transcription</keyword>
<evidence type="ECO:0000256" key="2">
    <source>
        <dbReference type="ARBA" id="ARBA00023125"/>
    </source>
</evidence>
<feature type="region of interest" description="Disordered" evidence="5">
    <location>
        <begin position="223"/>
        <end position="251"/>
    </location>
</feature>